<dbReference type="InterPro" id="IPR008217">
    <property type="entry name" value="Ccc1_fam"/>
</dbReference>
<evidence type="ECO:0000256" key="7">
    <source>
        <dbReference type="ARBA" id="ARBA00023136"/>
    </source>
</evidence>
<evidence type="ECO:0000313" key="11">
    <source>
        <dbReference type="Proteomes" id="UP000596660"/>
    </source>
</evidence>
<name>A0A803LHX0_CHEQI</name>
<keyword evidence="5 9" id="KW-0812">Transmembrane</keyword>
<gene>
    <name evidence="10" type="primary">LOC110725476</name>
</gene>
<comment type="catalytic activity">
    <reaction evidence="8">
        <text>Fe(2+)(in) = Fe(2+)(out)</text>
        <dbReference type="Rhea" id="RHEA:28486"/>
        <dbReference type="ChEBI" id="CHEBI:29033"/>
    </reaction>
    <physiologicalReaction direction="left-to-right" evidence="8">
        <dbReference type="Rhea" id="RHEA:28487"/>
    </physiologicalReaction>
</comment>
<protein>
    <recommendedName>
        <fullName evidence="9">Vacuolar iron transporter</fullName>
    </recommendedName>
</protein>
<dbReference type="AlphaFoldDB" id="A0A803LHX0"/>
<evidence type="ECO:0000256" key="5">
    <source>
        <dbReference type="ARBA" id="ARBA00022692"/>
    </source>
</evidence>
<dbReference type="GO" id="GO:0140315">
    <property type="term" value="F:iron ion sequestering activity"/>
    <property type="evidence" value="ECO:0007669"/>
    <property type="project" value="UniProtKB-UniRule"/>
</dbReference>
<sequence>MAEQKQLPLTIFIDIEGIIEHDTDQEDNSDHSKPAQWLAPAVFAANDGLVSTASLMLGMGAVSQDVNAMIVTGFLGLIAGACSMAIAEFISIDSTLDNESSQRDDDEPRKDPIRAAIAEAFAFAVGALVPLTVALLLEGYNVTLGVVEGPISVVLAVFGWIGAFLDGAPGFRAALRVLLWGWVGMVVTFGLLINRNW</sequence>
<evidence type="ECO:0000256" key="2">
    <source>
        <dbReference type="ARBA" id="ARBA00007049"/>
    </source>
</evidence>
<evidence type="ECO:0000256" key="8">
    <source>
        <dbReference type="ARBA" id="ARBA00044464"/>
    </source>
</evidence>
<keyword evidence="7 9" id="KW-0472">Membrane</keyword>
<dbReference type="GO" id="GO:0005381">
    <property type="term" value="F:iron ion transmembrane transporter activity"/>
    <property type="evidence" value="ECO:0007669"/>
    <property type="project" value="UniProtKB-UniRule"/>
</dbReference>
<feature type="transmembrane region" description="Helical" evidence="9">
    <location>
        <begin position="144"/>
        <end position="165"/>
    </location>
</feature>
<keyword evidence="9" id="KW-0813">Transport</keyword>
<evidence type="ECO:0000256" key="4">
    <source>
        <dbReference type="ARBA" id="ARBA00022554"/>
    </source>
</evidence>
<dbReference type="RefSeq" id="XP_021760639.1">
    <property type="nucleotide sequence ID" value="XM_021904947.1"/>
</dbReference>
<evidence type="ECO:0000256" key="3">
    <source>
        <dbReference type="ARBA" id="ARBA00022496"/>
    </source>
</evidence>
<dbReference type="OrthoDB" id="1697093at2759"/>
<comment type="subcellular location">
    <subcellularLocation>
        <location evidence="1 9">Vacuole membrane</location>
        <topology evidence="1 9">Multi-pass membrane protein</topology>
    </subcellularLocation>
</comment>
<feature type="transmembrane region" description="Helical" evidence="9">
    <location>
        <begin position="37"/>
        <end position="57"/>
    </location>
</feature>
<comment type="similarity">
    <text evidence="2 9">Belongs to the CCC1 family.</text>
</comment>
<organism evidence="10 11">
    <name type="scientific">Chenopodium quinoa</name>
    <name type="common">Quinoa</name>
    <dbReference type="NCBI Taxonomy" id="63459"/>
    <lineage>
        <taxon>Eukaryota</taxon>
        <taxon>Viridiplantae</taxon>
        <taxon>Streptophyta</taxon>
        <taxon>Embryophyta</taxon>
        <taxon>Tracheophyta</taxon>
        <taxon>Spermatophyta</taxon>
        <taxon>Magnoliopsida</taxon>
        <taxon>eudicotyledons</taxon>
        <taxon>Gunneridae</taxon>
        <taxon>Pentapetalae</taxon>
        <taxon>Caryophyllales</taxon>
        <taxon>Chenopodiaceae</taxon>
        <taxon>Chenopodioideae</taxon>
        <taxon>Atripliceae</taxon>
        <taxon>Chenopodium</taxon>
    </lineage>
</organism>
<keyword evidence="9" id="KW-0406">Ion transport</keyword>
<dbReference type="GeneID" id="110725476"/>
<dbReference type="PANTHER" id="PTHR31851">
    <property type="entry name" value="FE(2+)/MN(2+) TRANSPORTER PCL1"/>
    <property type="match status" value="1"/>
</dbReference>
<accession>A0A803LHX0</accession>
<feature type="transmembrane region" description="Helical" evidence="9">
    <location>
        <begin position="112"/>
        <end position="137"/>
    </location>
</feature>
<dbReference type="GO" id="GO:0030026">
    <property type="term" value="P:intracellular manganese ion homeostasis"/>
    <property type="evidence" value="ECO:0007669"/>
    <property type="project" value="InterPro"/>
</dbReference>
<keyword evidence="6 9" id="KW-1133">Transmembrane helix</keyword>
<dbReference type="KEGG" id="cqi:110725476"/>
<dbReference type="EnsemblPlants" id="AUR62013567-RA">
    <property type="protein sequence ID" value="AUR62013567-RA:cds"/>
    <property type="gene ID" value="AUR62013567"/>
</dbReference>
<keyword evidence="3" id="KW-0408">Iron</keyword>
<reference evidence="10" key="1">
    <citation type="journal article" date="2017" name="Nature">
        <title>The genome of Chenopodium quinoa.</title>
        <authorList>
            <person name="Jarvis D.E."/>
            <person name="Ho Y.S."/>
            <person name="Lightfoot D.J."/>
            <person name="Schmoeckel S.M."/>
            <person name="Li B."/>
            <person name="Borm T.J.A."/>
            <person name="Ohyanagi H."/>
            <person name="Mineta K."/>
            <person name="Michell C.T."/>
            <person name="Saber N."/>
            <person name="Kharbatia N.M."/>
            <person name="Rupper R.R."/>
            <person name="Sharp A.R."/>
            <person name="Dally N."/>
            <person name="Boughton B.A."/>
            <person name="Woo Y.H."/>
            <person name="Gao G."/>
            <person name="Schijlen E.G.W.M."/>
            <person name="Guo X."/>
            <person name="Momin A.A."/>
            <person name="Negrao S."/>
            <person name="Al-Babili S."/>
            <person name="Gehring C."/>
            <person name="Roessner U."/>
            <person name="Jung C."/>
            <person name="Murphy K."/>
            <person name="Arold S.T."/>
            <person name="Gojobori T."/>
            <person name="van der Linden C.G."/>
            <person name="van Loo E.N."/>
            <person name="Jellen E.N."/>
            <person name="Maughan P.J."/>
            <person name="Tester M."/>
        </authorList>
    </citation>
    <scope>NUCLEOTIDE SEQUENCE [LARGE SCALE GENOMIC DNA]</scope>
    <source>
        <strain evidence="10">cv. PI 614886</strain>
    </source>
</reference>
<dbReference type="Gramene" id="AUR62013567-RA">
    <property type="protein sequence ID" value="AUR62013567-RA:cds"/>
    <property type="gene ID" value="AUR62013567"/>
</dbReference>
<dbReference type="Pfam" id="PF01988">
    <property type="entry name" value="VIT1"/>
    <property type="match status" value="2"/>
</dbReference>
<evidence type="ECO:0000313" key="10">
    <source>
        <dbReference type="EnsemblPlants" id="AUR62013567-RA:cds"/>
    </source>
</evidence>
<proteinExistence type="inferred from homology"/>
<dbReference type="SMR" id="A0A803LHX0"/>
<evidence type="ECO:0000256" key="9">
    <source>
        <dbReference type="RuleBase" id="RU369115"/>
    </source>
</evidence>
<keyword evidence="4 9" id="KW-0926">Vacuole</keyword>
<feature type="transmembrane region" description="Helical" evidence="9">
    <location>
        <begin position="69"/>
        <end position="92"/>
    </location>
</feature>
<evidence type="ECO:0000256" key="1">
    <source>
        <dbReference type="ARBA" id="ARBA00004128"/>
    </source>
</evidence>
<comment type="function">
    <text evidence="9">Vacuolar Fe(2+) uptake transporter.</text>
</comment>
<evidence type="ECO:0000256" key="6">
    <source>
        <dbReference type="ARBA" id="ARBA00022989"/>
    </source>
</evidence>
<dbReference type="GO" id="GO:0005384">
    <property type="term" value="F:manganese ion transmembrane transporter activity"/>
    <property type="evidence" value="ECO:0007669"/>
    <property type="project" value="InterPro"/>
</dbReference>
<keyword evidence="11" id="KW-1185">Reference proteome</keyword>
<feature type="transmembrane region" description="Helical" evidence="9">
    <location>
        <begin position="177"/>
        <end position="194"/>
    </location>
</feature>
<keyword evidence="3" id="KW-0410">Iron transport</keyword>
<dbReference type="GO" id="GO:0005774">
    <property type="term" value="C:vacuolar membrane"/>
    <property type="evidence" value="ECO:0007669"/>
    <property type="project" value="UniProtKB-SubCell"/>
</dbReference>
<dbReference type="Proteomes" id="UP000596660">
    <property type="component" value="Unplaced"/>
</dbReference>
<reference evidence="10" key="2">
    <citation type="submission" date="2021-03" db="UniProtKB">
        <authorList>
            <consortium name="EnsemblPlants"/>
        </authorList>
    </citation>
    <scope>IDENTIFICATION</scope>
</reference>